<keyword evidence="2 5" id="KW-0813">Transport</keyword>
<comment type="function">
    <text evidence="5">Component of the ESCRT-I complex (endosomal sorting complex required for transport I), a regulator of vesicular trafficking process.</text>
</comment>
<dbReference type="PIRSF" id="PIRSF017535">
    <property type="entry name" value="VPS28"/>
    <property type="match status" value="1"/>
</dbReference>
<protein>
    <recommendedName>
        <fullName evidence="5">Vacuolar protein sorting-associated protein 28 homolog</fullName>
    </recommendedName>
</protein>
<keyword evidence="3 5" id="KW-0967">Endosome</keyword>
<dbReference type="Proteomes" id="UP000011083">
    <property type="component" value="Unassembled WGS sequence"/>
</dbReference>
<dbReference type="PROSITE" id="PS51313">
    <property type="entry name" value="VPS28_N"/>
    <property type="match status" value="1"/>
</dbReference>
<name>L8H286_ACACF</name>
<dbReference type="EMBL" id="KB007952">
    <property type="protein sequence ID" value="ELR18496.1"/>
    <property type="molecule type" value="Genomic_DNA"/>
</dbReference>
<dbReference type="PANTHER" id="PTHR12937">
    <property type="entry name" value="VACUOLAR PROTEIN SORTING 28, ISOFORM 2 VPS28"/>
    <property type="match status" value="1"/>
</dbReference>
<dbReference type="Gene3D" id="1.20.120.1130">
    <property type="match status" value="1"/>
</dbReference>
<dbReference type="GO" id="GO:0044877">
    <property type="term" value="F:protein-containing complex binding"/>
    <property type="evidence" value="ECO:0007669"/>
    <property type="project" value="TreeGrafter"/>
</dbReference>
<dbReference type="FunFam" id="1.20.120.1130:FF:000001">
    <property type="entry name" value="Vacuolar protein sorting-associated protein 28 homolog"/>
    <property type="match status" value="1"/>
</dbReference>
<dbReference type="SUPFAM" id="SSF140427">
    <property type="entry name" value="VPS28 C-terminal domain-like"/>
    <property type="match status" value="1"/>
</dbReference>
<evidence type="ECO:0000313" key="10">
    <source>
        <dbReference type="Proteomes" id="UP000011083"/>
    </source>
</evidence>
<dbReference type="RefSeq" id="XP_004340535.1">
    <property type="nucleotide sequence ID" value="XM_004340487.1"/>
</dbReference>
<feature type="domain" description="VPS28 N-terminal" evidence="8">
    <location>
        <begin position="1"/>
        <end position="100"/>
    </location>
</feature>
<accession>L8H286</accession>
<evidence type="ECO:0000256" key="4">
    <source>
        <dbReference type="ARBA" id="ARBA00022927"/>
    </source>
</evidence>
<dbReference type="InterPro" id="IPR017898">
    <property type="entry name" value="VPS28_N"/>
</dbReference>
<dbReference type="Gene3D" id="1.20.1440.200">
    <property type="match status" value="1"/>
</dbReference>
<dbReference type="GO" id="GO:0043328">
    <property type="term" value="P:protein transport to vacuole involved in ubiquitin-dependent protein catabolic process via the multivesicular body sorting pathway"/>
    <property type="evidence" value="ECO:0007669"/>
    <property type="project" value="TreeGrafter"/>
</dbReference>
<evidence type="ECO:0000259" key="7">
    <source>
        <dbReference type="PROSITE" id="PS51310"/>
    </source>
</evidence>
<comment type="similarity">
    <text evidence="5 6">Belongs to the VPS28 family.</text>
</comment>
<dbReference type="InterPro" id="IPR037206">
    <property type="entry name" value="VPS28_C_sf"/>
</dbReference>
<gene>
    <name evidence="9" type="ORF">ACA1_045270</name>
</gene>
<evidence type="ECO:0000259" key="8">
    <source>
        <dbReference type="PROSITE" id="PS51313"/>
    </source>
</evidence>
<dbReference type="STRING" id="1257118.L8H286"/>
<feature type="domain" description="VPS28 C-terminal" evidence="7">
    <location>
        <begin position="102"/>
        <end position="198"/>
    </location>
</feature>
<evidence type="ECO:0000256" key="1">
    <source>
        <dbReference type="ARBA" id="ARBA00004177"/>
    </source>
</evidence>
<organism evidence="9 10">
    <name type="scientific">Acanthamoeba castellanii (strain ATCC 30010 / Neff)</name>
    <dbReference type="NCBI Taxonomy" id="1257118"/>
    <lineage>
        <taxon>Eukaryota</taxon>
        <taxon>Amoebozoa</taxon>
        <taxon>Discosea</taxon>
        <taxon>Longamoebia</taxon>
        <taxon>Centramoebida</taxon>
        <taxon>Acanthamoebidae</taxon>
        <taxon>Acanthamoeba</taxon>
    </lineage>
</organism>
<dbReference type="GO" id="GO:0000813">
    <property type="term" value="C:ESCRT I complex"/>
    <property type="evidence" value="ECO:0007669"/>
    <property type="project" value="UniProtKB-UniRule"/>
</dbReference>
<dbReference type="InterPro" id="IPR017899">
    <property type="entry name" value="VPS28_C"/>
</dbReference>
<keyword evidence="4 5" id="KW-0653">Protein transport</keyword>
<dbReference type="PROSITE" id="PS51310">
    <property type="entry name" value="VPS28_C"/>
    <property type="match status" value="1"/>
</dbReference>
<sequence length="201" mass="23050">MQQEVKLYNNPKEREMYENMADLYSIIKTTEALERAHMRDAINYEEYRGACAKLITQYKTARKVTQPHVPDVRKFMQDYRLDCEAALDRLESGVPDNPDVTIDPKVVAETVQFFITAMDSLKLNMNAIDQVHPLLTDLFESLNRISALAPNFEGKAKVRHWLSLMASMKASDELNDEQVRQLLFDLETSYTAFHNSLGGGK</sequence>
<evidence type="ECO:0000313" key="9">
    <source>
        <dbReference type="EMBL" id="ELR18496.1"/>
    </source>
</evidence>
<dbReference type="InterPro" id="IPR037202">
    <property type="entry name" value="ESCRT_assembly_dom"/>
</dbReference>
<dbReference type="SUPFAM" id="SSF140111">
    <property type="entry name" value="Endosomal sorting complex assembly domain"/>
    <property type="match status" value="1"/>
</dbReference>
<comment type="subcellular location">
    <subcellularLocation>
        <location evidence="1">Endosome</location>
    </subcellularLocation>
</comment>
<dbReference type="GeneID" id="14919268"/>
<evidence type="ECO:0000256" key="3">
    <source>
        <dbReference type="ARBA" id="ARBA00022753"/>
    </source>
</evidence>
<dbReference type="InterPro" id="IPR007143">
    <property type="entry name" value="Vps28"/>
</dbReference>
<evidence type="ECO:0000256" key="2">
    <source>
        <dbReference type="ARBA" id="ARBA00022448"/>
    </source>
</evidence>
<dbReference type="Pfam" id="PF03997">
    <property type="entry name" value="VPS28"/>
    <property type="match status" value="1"/>
</dbReference>
<evidence type="ECO:0000256" key="5">
    <source>
        <dbReference type="PIRNR" id="PIRNR017535"/>
    </source>
</evidence>
<reference evidence="9 10" key="1">
    <citation type="journal article" date="2013" name="Genome Biol.">
        <title>Genome of Acanthamoeba castellanii highlights extensive lateral gene transfer and early evolution of tyrosine kinase signaling.</title>
        <authorList>
            <person name="Clarke M."/>
            <person name="Lohan A.J."/>
            <person name="Liu B."/>
            <person name="Lagkouvardos I."/>
            <person name="Roy S."/>
            <person name="Zafar N."/>
            <person name="Bertelli C."/>
            <person name="Schilde C."/>
            <person name="Kianianmomeni A."/>
            <person name="Burglin T.R."/>
            <person name="Frech C."/>
            <person name="Turcotte B."/>
            <person name="Kopec K.O."/>
            <person name="Synnott J.M."/>
            <person name="Choo C."/>
            <person name="Paponov I."/>
            <person name="Finkler A."/>
            <person name="Soon Heng Tan C."/>
            <person name="Hutchins A.P."/>
            <person name="Weinmeier T."/>
            <person name="Rattei T."/>
            <person name="Chu J.S."/>
            <person name="Gimenez G."/>
            <person name="Irimia M."/>
            <person name="Rigden D.J."/>
            <person name="Fitzpatrick D.A."/>
            <person name="Lorenzo-Morales J."/>
            <person name="Bateman A."/>
            <person name="Chiu C.H."/>
            <person name="Tang P."/>
            <person name="Hegemann P."/>
            <person name="Fromm H."/>
            <person name="Raoult D."/>
            <person name="Greub G."/>
            <person name="Miranda-Saavedra D."/>
            <person name="Chen N."/>
            <person name="Nash P."/>
            <person name="Ginger M.L."/>
            <person name="Horn M."/>
            <person name="Schaap P."/>
            <person name="Caler L."/>
            <person name="Loftus B."/>
        </authorList>
    </citation>
    <scope>NUCLEOTIDE SEQUENCE [LARGE SCALE GENOMIC DNA]</scope>
    <source>
        <strain evidence="9 10">Neff</strain>
    </source>
</reference>
<dbReference type="OrthoDB" id="2671at2759"/>
<dbReference type="OMA" id="CDEFPTV"/>
<keyword evidence="10" id="KW-1185">Reference proteome</keyword>
<dbReference type="InterPro" id="IPR038358">
    <property type="entry name" value="VPS28_N_sf"/>
</dbReference>
<dbReference type="PANTHER" id="PTHR12937:SF0">
    <property type="entry name" value="VACUOLAR PROTEIN SORTING-ASSOCIATED PROTEIN 28 HOMOLOG"/>
    <property type="match status" value="1"/>
</dbReference>
<evidence type="ECO:0000256" key="6">
    <source>
        <dbReference type="PROSITE-ProRule" id="PRU00642"/>
    </source>
</evidence>
<dbReference type="AlphaFoldDB" id="L8H286"/>
<dbReference type="KEGG" id="acan:ACA1_045270"/>
<proteinExistence type="inferred from homology"/>
<dbReference type="VEuPathDB" id="AmoebaDB:ACA1_045270"/>